<accession>A0ABV9FY25</accession>
<dbReference type="RefSeq" id="WP_381191544.1">
    <property type="nucleotide sequence ID" value="NZ_JBHSFE010000005.1"/>
</dbReference>
<protein>
    <recommendedName>
        <fullName evidence="4">DUF3558 domain-containing protein</fullName>
    </recommendedName>
</protein>
<evidence type="ECO:0000256" key="1">
    <source>
        <dbReference type="SAM" id="MobiDB-lite"/>
    </source>
</evidence>
<comment type="caution">
    <text evidence="2">The sequence shown here is derived from an EMBL/GenBank/DDBJ whole genome shotgun (WGS) entry which is preliminary data.</text>
</comment>
<reference evidence="3" key="1">
    <citation type="journal article" date="2019" name="Int. J. Syst. Evol. Microbiol.">
        <title>The Global Catalogue of Microorganisms (GCM) 10K type strain sequencing project: providing services to taxonomists for standard genome sequencing and annotation.</title>
        <authorList>
            <consortium name="The Broad Institute Genomics Platform"/>
            <consortium name="The Broad Institute Genome Sequencing Center for Infectious Disease"/>
            <person name="Wu L."/>
            <person name="Ma J."/>
        </authorList>
    </citation>
    <scope>NUCLEOTIDE SEQUENCE [LARGE SCALE GENOMIC DNA]</scope>
    <source>
        <strain evidence="3">CGMCC 4.7139</strain>
    </source>
</reference>
<feature type="region of interest" description="Disordered" evidence="1">
    <location>
        <begin position="189"/>
        <end position="222"/>
    </location>
</feature>
<evidence type="ECO:0000313" key="2">
    <source>
        <dbReference type="EMBL" id="MFC4606911.1"/>
    </source>
</evidence>
<dbReference type="Proteomes" id="UP001595993">
    <property type="component" value="Unassembled WGS sequence"/>
</dbReference>
<evidence type="ECO:0000313" key="3">
    <source>
        <dbReference type="Proteomes" id="UP001595993"/>
    </source>
</evidence>
<keyword evidence="3" id="KW-1185">Reference proteome</keyword>
<gene>
    <name evidence="2" type="ORF">ACFO9E_03605</name>
</gene>
<evidence type="ECO:0008006" key="4">
    <source>
        <dbReference type="Google" id="ProtNLM"/>
    </source>
</evidence>
<dbReference type="EMBL" id="JBHSFE010000005">
    <property type="protein sequence ID" value="MFC4606911.1"/>
    <property type="molecule type" value="Genomic_DNA"/>
</dbReference>
<sequence>MAVVVAGCSGDTGDAAPPAAPQDVCGKIDRLDPSEVLGGQPTDRIECRPDNQLAVLGAAVWTAEDGRRVSVSINDNDKARSGAGSAPFDHLYRQASEEQRCRLTLSEPPKARCIDKIHTGSTETGTIIIDQGATYAVVWMSHEDGQQTGVDINADDRPVFLRFVSQALERVYGHSISDAGDVASAAPATAGAPTATAPSSSADTQASPSATATSSLTPELEQAGYQRSMRGSYFAEELGRRVAIEDWTHPTDSSLPVAQLSAAPPGTADRLALSQLTYQRTGEYENFWCVPDDEHALKFAYVFDQAKFVRQRLDQGISRPEPAPNDTFQLASFDASVTCYMK</sequence>
<feature type="compositionally biased region" description="Low complexity" evidence="1">
    <location>
        <begin position="189"/>
        <end position="218"/>
    </location>
</feature>
<proteinExistence type="predicted"/>
<organism evidence="2 3">
    <name type="scientific">Streptomyces maoxianensis</name>
    <dbReference type="NCBI Taxonomy" id="1459942"/>
    <lineage>
        <taxon>Bacteria</taxon>
        <taxon>Bacillati</taxon>
        <taxon>Actinomycetota</taxon>
        <taxon>Actinomycetes</taxon>
        <taxon>Kitasatosporales</taxon>
        <taxon>Streptomycetaceae</taxon>
        <taxon>Streptomyces</taxon>
    </lineage>
</organism>
<name>A0ABV9FY25_9ACTN</name>